<accession>A0A9W8NPL4</accession>
<name>A0A9W8NPL4_9AGAR</name>
<feature type="region of interest" description="Disordered" evidence="1">
    <location>
        <begin position="335"/>
        <end position="361"/>
    </location>
</feature>
<protein>
    <submittedName>
        <fullName evidence="2">Uncharacterized protein</fullName>
    </submittedName>
</protein>
<sequence length="710" mass="81353">MDEANVQILLLSTILRHREDPEKVKSHNFNDPELMVLNALTTVAYIGTPSISKSPSINAIAKISAKFIFTQNHNMGPSNQEGLVEITVDANKGSQVLANWETICPQRQVILSPDKKKQKWEEQVEDLACDDCVISYLKSEQRQIHDLTRFQFFIHNRSEKKLAFRVRDFRERWAGQLPFDILWDYIQELPSSHHFSKSFEILLNDKEYMVINPFMQAHKKLPELNKYTFQVDHTSIRDWVKLFQSLFNLLEKSLLNNQYRVKSSLASLDLIKEVVILIGCIRAFRTIIKYVLFLPGVPIWEQSWEQALASAEQQTCQKKVHERRQKSYLVNSSFQLTSRSSKPEDIGEAKGEEGEDEEDNLSYHVQMSKSSTERVRQCIDAITGWWTACSTLWKAAQTGFFDNTSFFICYQRVPDVKITEKQVSDCLKYLPPHLELAANGAKRLIASTAHAKLHAEAALMVNFFLDPEIKEIILRELLNEVRPGFIKLSVGTHGTIFPWLPPPGLPTDICEKLLHILQELAPQIVEGHSRQSSGTGSEIYDSAPGRVEISDRESDGKETELIRTSVLKRKEILRTVELSGAFTCSIVFFKAKQSLVTVWTSFLRVAKSPGIMFPSAAVEKTARMERPTLDFMLVDEKSLEVRDTFYIERLRTKDTTAFAKKISQIKLEAIYRCERPFVRLQFAQEPVKAALDDVYASGVQDISKSQPWRR</sequence>
<dbReference type="AlphaFoldDB" id="A0A9W8NPL4"/>
<proteinExistence type="predicted"/>
<feature type="compositionally biased region" description="Basic and acidic residues" evidence="1">
    <location>
        <begin position="341"/>
        <end position="352"/>
    </location>
</feature>
<evidence type="ECO:0000313" key="2">
    <source>
        <dbReference type="EMBL" id="KAJ3738360.1"/>
    </source>
</evidence>
<evidence type="ECO:0000256" key="1">
    <source>
        <dbReference type="SAM" id="MobiDB-lite"/>
    </source>
</evidence>
<gene>
    <name evidence="2" type="ORF">DFH05DRAFT_1464668</name>
</gene>
<reference evidence="2 3" key="1">
    <citation type="journal article" date="2023" name="Proc. Natl. Acad. Sci. U.S.A.">
        <title>A global phylogenomic analysis of the shiitake genus Lentinula.</title>
        <authorList>
            <person name="Sierra-Patev S."/>
            <person name="Min B."/>
            <person name="Naranjo-Ortiz M."/>
            <person name="Looney B."/>
            <person name="Konkel Z."/>
            <person name="Slot J.C."/>
            <person name="Sakamoto Y."/>
            <person name="Steenwyk J.L."/>
            <person name="Rokas A."/>
            <person name="Carro J."/>
            <person name="Camarero S."/>
            <person name="Ferreira P."/>
            <person name="Molpeceres G."/>
            <person name="Ruiz-Duenas F.J."/>
            <person name="Serrano A."/>
            <person name="Henrissat B."/>
            <person name="Drula E."/>
            <person name="Hughes K.W."/>
            <person name="Mata J.L."/>
            <person name="Ishikawa N.K."/>
            <person name="Vargas-Isla R."/>
            <person name="Ushijima S."/>
            <person name="Smith C.A."/>
            <person name="Donoghue J."/>
            <person name="Ahrendt S."/>
            <person name="Andreopoulos W."/>
            <person name="He G."/>
            <person name="LaButti K."/>
            <person name="Lipzen A."/>
            <person name="Ng V."/>
            <person name="Riley R."/>
            <person name="Sandor L."/>
            <person name="Barry K."/>
            <person name="Martinez A.T."/>
            <person name="Xiao Y."/>
            <person name="Gibbons J.G."/>
            <person name="Terashima K."/>
            <person name="Grigoriev I.V."/>
            <person name="Hibbett D."/>
        </authorList>
    </citation>
    <scope>NUCLEOTIDE SEQUENCE [LARGE SCALE GENOMIC DNA]</scope>
    <source>
        <strain evidence="2 3">TFB7810</strain>
    </source>
</reference>
<keyword evidence="3" id="KW-1185">Reference proteome</keyword>
<dbReference type="Proteomes" id="UP001142393">
    <property type="component" value="Unassembled WGS sequence"/>
</dbReference>
<organism evidence="2 3">
    <name type="scientific">Lentinula detonsa</name>
    <dbReference type="NCBI Taxonomy" id="2804962"/>
    <lineage>
        <taxon>Eukaryota</taxon>
        <taxon>Fungi</taxon>
        <taxon>Dikarya</taxon>
        <taxon>Basidiomycota</taxon>
        <taxon>Agaricomycotina</taxon>
        <taxon>Agaricomycetes</taxon>
        <taxon>Agaricomycetidae</taxon>
        <taxon>Agaricales</taxon>
        <taxon>Marasmiineae</taxon>
        <taxon>Omphalotaceae</taxon>
        <taxon>Lentinula</taxon>
    </lineage>
</organism>
<dbReference type="EMBL" id="JANVFU010000043">
    <property type="protein sequence ID" value="KAJ3738360.1"/>
    <property type="molecule type" value="Genomic_DNA"/>
</dbReference>
<evidence type="ECO:0000313" key="3">
    <source>
        <dbReference type="Proteomes" id="UP001142393"/>
    </source>
</evidence>
<comment type="caution">
    <text evidence="2">The sequence shown here is derived from an EMBL/GenBank/DDBJ whole genome shotgun (WGS) entry which is preliminary data.</text>
</comment>